<dbReference type="Proteomes" id="UP001142489">
    <property type="component" value="Unassembled WGS sequence"/>
</dbReference>
<comment type="caution">
    <text evidence="9">The sequence shown here is derived from an EMBL/GenBank/DDBJ whole genome shotgun (WGS) entry which is preliminary data.</text>
</comment>
<dbReference type="GO" id="GO:0005739">
    <property type="term" value="C:mitochondrion"/>
    <property type="evidence" value="ECO:0007669"/>
    <property type="project" value="TreeGrafter"/>
</dbReference>
<comment type="cofactor">
    <cofactor evidence="2">
        <name>Mg(2+)</name>
        <dbReference type="ChEBI" id="CHEBI:18420"/>
    </cofactor>
</comment>
<comment type="cofactor">
    <cofactor evidence="1">
        <name>Mn(2+)</name>
        <dbReference type="ChEBI" id="CHEBI:29035"/>
    </cofactor>
</comment>
<keyword evidence="4" id="KW-0479">Metal-binding</keyword>
<dbReference type="PANTHER" id="PTHR12318:SF0">
    <property type="entry name" value="ACYL-COENZYME A DIPHOSPHATASE NUDT19"/>
    <property type="match status" value="1"/>
</dbReference>
<evidence type="ECO:0000313" key="10">
    <source>
        <dbReference type="Proteomes" id="UP001142489"/>
    </source>
</evidence>
<accession>A0A9Q1B499</accession>
<dbReference type="AlphaFoldDB" id="A0A9Q1B499"/>
<evidence type="ECO:0000256" key="4">
    <source>
        <dbReference type="ARBA" id="ARBA00022723"/>
    </source>
</evidence>
<evidence type="ECO:0000256" key="2">
    <source>
        <dbReference type="ARBA" id="ARBA00001946"/>
    </source>
</evidence>
<keyword evidence="8" id="KW-0732">Signal</keyword>
<evidence type="ECO:0008006" key="11">
    <source>
        <dbReference type="Google" id="ProtNLM"/>
    </source>
</evidence>
<evidence type="ECO:0000256" key="7">
    <source>
        <dbReference type="ARBA" id="ARBA00023211"/>
    </source>
</evidence>
<sequence>MPFAIKCPELGLGLLASVAFCICAIQETFKEAGLLVVMAASDAASTSASPACLLVPEHLPLGPELAEWWWQVQRQLASFSQLCCHLRCVPNIGALHKWKYWLTPMGQARWAAL</sequence>
<reference evidence="9" key="1">
    <citation type="journal article" date="2023" name="DNA Res.">
        <title>Chromosome-level genome assembly of Phrynocephalus forsythii using third-generation DNA sequencing and Hi-C analysis.</title>
        <authorList>
            <person name="Qi Y."/>
            <person name="Zhao W."/>
            <person name="Zhao Y."/>
            <person name="Niu C."/>
            <person name="Cao S."/>
            <person name="Zhang Y."/>
        </authorList>
    </citation>
    <scope>NUCLEOTIDE SEQUENCE</scope>
    <source>
        <tissue evidence="9">Muscle</tissue>
    </source>
</reference>
<protein>
    <recommendedName>
        <fullName evidence="11">Secreted protein</fullName>
    </recommendedName>
</protein>
<proteinExistence type="inferred from homology"/>
<gene>
    <name evidence="9" type="ORF">JRQ81_013418</name>
</gene>
<dbReference type="EMBL" id="JAPFRF010000004">
    <property type="protein sequence ID" value="KAJ7335477.1"/>
    <property type="molecule type" value="Genomic_DNA"/>
</dbReference>
<evidence type="ECO:0000256" key="5">
    <source>
        <dbReference type="ARBA" id="ARBA00022801"/>
    </source>
</evidence>
<keyword evidence="10" id="KW-1185">Reference proteome</keyword>
<keyword evidence="7" id="KW-0464">Manganese</keyword>
<evidence type="ECO:0000256" key="3">
    <source>
        <dbReference type="ARBA" id="ARBA00005582"/>
    </source>
</evidence>
<dbReference type="OrthoDB" id="1695362at2759"/>
<evidence type="ECO:0000256" key="8">
    <source>
        <dbReference type="SAM" id="SignalP"/>
    </source>
</evidence>
<evidence type="ECO:0000256" key="6">
    <source>
        <dbReference type="ARBA" id="ARBA00022842"/>
    </source>
</evidence>
<feature type="signal peptide" evidence="8">
    <location>
        <begin position="1"/>
        <end position="24"/>
    </location>
</feature>
<name>A0A9Q1B499_9SAUR</name>
<evidence type="ECO:0000256" key="1">
    <source>
        <dbReference type="ARBA" id="ARBA00001936"/>
    </source>
</evidence>
<dbReference type="GO" id="GO:0046872">
    <property type="term" value="F:metal ion binding"/>
    <property type="evidence" value="ECO:0007669"/>
    <property type="project" value="UniProtKB-KW"/>
</dbReference>
<organism evidence="9 10">
    <name type="scientific">Phrynocephalus forsythii</name>
    <dbReference type="NCBI Taxonomy" id="171643"/>
    <lineage>
        <taxon>Eukaryota</taxon>
        <taxon>Metazoa</taxon>
        <taxon>Chordata</taxon>
        <taxon>Craniata</taxon>
        <taxon>Vertebrata</taxon>
        <taxon>Euteleostomi</taxon>
        <taxon>Lepidosauria</taxon>
        <taxon>Squamata</taxon>
        <taxon>Bifurcata</taxon>
        <taxon>Unidentata</taxon>
        <taxon>Episquamata</taxon>
        <taxon>Toxicofera</taxon>
        <taxon>Iguania</taxon>
        <taxon>Acrodonta</taxon>
        <taxon>Agamidae</taxon>
        <taxon>Agaminae</taxon>
        <taxon>Phrynocephalus</taxon>
    </lineage>
</organism>
<keyword evidence="5" id="KW-0378">Hydrolase</keyword>
<feature type="chain" id="PRO_5040324227" description="Secreted protein" evidence="8">
    <location>
        <begin position="25"/>
        <end position="113"/>
    </location>
</feature>
<keyword evidence="6" id="KW-0460">Magnesium</keyword>
<dbReference type="InterPro" id="IPR039121">
    <property type="entry name" value="NUDT19"/>
</dbReference>
<dbReference type="GO" id="GO:0016818">
    <property type="term" value="F:hydrolase activity, acting on acid anhydrides, in phosphorus-containing anhydrides"/>
    <property type="evidence" value="ECO:0007669"/>
    <property type="project" value="InterPro"/>
</dbReference>
<comment type="similarity">
    <text evidence="3">Belongs to the Nudix hydrolase family.</text>
</comment>
<dbReference type="PANTHER" id="PTHR12318">
    <property type="entry name" value="TESTOSTERONE-REGULATED PROTEIN RP2"/>
    <property type="match status" value="1"/>
</dbReference>
<dbReference type="Gene3D" id="3.90.79.10">
    <property type="entry name" value="Nucleoside Triphosphate Pyrophosphohydrolase"/>
    <property type="match status" value="1"/>
</dbReference>
<evidence type="ECO:0000313" key="9">
    <source>
        <dbReference type="EMBL" id="KAJ7335477.1"/>
    </source>
</evidence>